<dbReference type="EMBL" id="PTIZ01000007">
    <property type="protein sequence ID" value="PPK74993.1"/>
    <property type="molecule type" value="Genomic_DNA"/>
</dbReference>
<organism evidence="2 3">
    <name type="scientific">Methylobacter tundripaludum</name>
    <dbReference type="NCBI Taxonomy" id="173365"/>
    <lineage>
        <taxon>Bacteria</taxon>
        <taxon>Pseudomonadati</taxon>
        <taxon>Pseudomonadota</taxon>
        <taxon>Gammaproteobacteria</taxon>
        <taxon>Methylococcales</taxon>
        <taxon>Methylococcaceae</taxon>
        <taxon>Methylobacter</taxon>
    </lineage>
</organism>
<feature type="chain" id="PRO_5015518127" description="Lipoprotein" evidence="1">
    <location>
        <begin position="24"/>
        <end position="109"/>
    </location>
</feature>
<evidence type="ECO:0000313" key="3">
    <source>
        <dbReference type="Proteomes" id="UP000240010"/>
    </source>
</evidence>
<name>A0A2S6HC69_9GAMM</name>
<sequence>MNKKILMFISALCLGLSACSAEKDNGNLVKSAFINNCIKQESSTRSAEQAKSYCDCAADAVFSNSNISDETKSLMPTMSDKDSKINKQSDIATVRGLLMSCYTKKFYKK</sequence>
<reference evidence="2 3" key="1">
    <citation type="submission" date="2018-02" db="EMBL/GenBank/DDBJ databases">
        <title>Subsurface microbial communities from deep shales in Ohio and West Virginia, USA.</title>
        <authorList>
            <person name="Wrighton K."/>
        </authorList>
    </citation>
    <scope>NUCLEOTIDE SEQUENCE [LARGE SCALE GENOMIC DNA]</scope>
    <source>
        <strain evidence="2 3">OWC-DMM</strain>
    </source>
</reference>
<proteinExistence type="predicted"/>
<evidence type="ECO:0000313" key="2">
    <source>
        <dbReference type="EMBL" id="PPK74993.1"/>
    </source>
</evidence>
<dbReference type="Proteomes" id="UP000240010">
    <property type="component" value="Unassembled WGS sequence"/>
</dbReference>
<evidence type="ECO:0000256" key="1">
    <source>
        <dbReference type="SAM" id="SignalP"/>
    </source>
</evidence>
<dbReference type="AlphaFoldDB" id="A0A2S6HC69"/>
<comment type="caution">
    <text evidence="2">The sequence shown here is derived from an EMBL/GenBank/DDBJ whole genome shotgun (WGS) entry which is preliminary data.</text>
</comment>
<feature type="signal peptide" evidence="1">
    <location>
        <begin position="1"/>
        <end position="23"/>
    </location>
</feature>
<evidence type="ECO:0008006" key="4">
    <source>
        <dbReference type="Google" id="ProtNLM"/>
    </source>
</evidence>
<dbReference type="PROSITE" id="PS51257">
    <property type="entry name" value="PROKAR_LIPOPROTEIN"/>
    <property type="match status" value="1"/>
</dbReference>
<protein>
    <recommendedName>
        <fullName evidence="4">Lipoprotein</fullName>
    </recommendedName>
</protein>
<keyword evidence="1" id="KW-0732">Signal</keyword>
<dbReference type="RefSeq" id="WP_104429491.1">
    <property type="nucleotide sequence ID" value="NZ_PTIZ01000007.1"/>
</dbReference>
<accession>A0A2S6HC69</accession>
<gene>
    <name evidence="2" type="ORF">B0F87_107236</name>
</gene>